<dbReference type="EnsemblPlants" id="Pp3c6_290V3.1">
    <property type="protein sequence ID" value="PAC:32977984.CDS.1"/>
    <property type="gene ID" value="Pp3c6_290"/>
</dbReference>
<dbReference type="Proteomes" id="UP000006727">
    <property type="component" value="Chromosome 6"/>
</dbReference>
<dbReference type="AlphaFoldDB" id="A0A7I4A1M7"/>
<accession>A0A7I4A1M7</accession>
<evidence type="ECO:0000313" key="1">
    <source>
        <dbReference type="EnsemblPlants" id="PAC:32977984.CDS.1"/>
    </source>
</evidence>
<evidence type="ECO:0000313" key="2">
    <source>
        <dbReference type="Proteomes" id="UP000006727"/>
    </source>
</evidence>
<keyword evidence="2" id="KW-1185">Reference proteome</keyword>
<name>A0A7I4A1M7_PHYPA</name>
<proteinExistence type="predicted"/>
<reference evidence="1" key="3">
    <citation type="submission" date="2020-12" db="UniProtKB">
        <authorList>
            <consortium name="EnsemblPlants"/>
        </authorList>
    </citation>
    <scope>IDENTIFICATION</scope>
</reference>
<reference evidence="1 2" key="2">
    <citation type="journal article" date="2018" name="Plant J.">
        <title>The Physcomitrella patens chromosome-scale assembly reveals moss genome structure and evolution.</title>
        <authorList>
            <person name="Lang D."/>
            <person name="Ullrich K.K."/>
            <person name="Murat F."/>
            <person name="Fuchs J."/>
            <person name="Jenkins J."/>
            <person name="Haas F.B."/>
            <person name="Piednoel M."/>
            <person name="Gundlach H."/>
            <person name="Van Bel M."/>
            <person name="Meyberg R."/>
            <person name="Vives C."/>
            <person name="Morata J."/>
            <person name="Symeonidi A."/>
            <person name="Hiss M."/>
            <person name="Muchero W."/>
            <person name="Kamisugi Y."/>
            <person name="Saleh O."/>
            <person name="Blanc G."/>
            <person name="Decker E.L."/>
            <person name="van Gessel N."/>
            <person name="Grimwood J."/>
            <person name="Hayes R.D."/>
            <person name="Graham S.W."/>
            <person name="Gunter L.E."/>
            <person name="McDaniel S.F."/>
            <person name="Hoernstein S.N.W."/>
            <person name="Larsson A."/>
            <person name="Li F.W."/>
            <person name="Perroud P.F."/>
            <person name="Phillips J."/>
            <person name="Ranjan P."/>
            <person name="Rokshar D.S."/>
            <person name="Rothfels C.J."/>
            <person name="Schneider L."/>
            <person name="Shu S."/>
            <person name="Stevenson D.W."/>
            <person name="Thummler F."/>
            <person name="Tillich M."/>
            <person name="Villarreal Aguilar J.C."/>
            <person name="Widiez T."/>
            <person name="Wong G.K."/>
            <person name="Wymore A."/>
            <person name="Zhang Y."/>
            <person name="Zimmer A.D."/>
            <person name="Quatrano R.S."/>
            <person name="Mayer K.F.X."/>
            <person name="Goodstein D."/>
            <person name="Casacuberta J.M."/>
            <person name="Vandepoele K."/>
            <person name="Reski R."/>
            <person name="Cuming A.C."/>
            <person name="Tuskan G.A."/>
            <person name="Maumus F."/>
            <person name="Salse J."/>
            <person name="Schmutz J."/>
            <person name="Rensing S.A."/>
        </authorList>
    </citation>
    <scope>NUCLEOTIDE SEQUENCE [LARGE SCALE GENOMIC DNA]</scope>
    <source>
        <strain evidence="1 2">cv. Gransden 2004</strain>
    </source>
</reference>
<sequence>MCKTWKTLARRRERVQSIKGRRSLKRIQFVDACVSDDDAFPSLGSFLSAPTKLSLLASIRCIIQWSSLTDNTEVPQARCCTKPTKTNKGMAPNSKMQIGIWNMKPNDIAPSSCPICRRSDFSDACVSSSLSLA</sequence>
<dbReference type="EMBL" id="ABEU02000006">
    <property type="status" value="NOT_ANNOTATED_CDS"/>
    <property type="molecule type" value="Genomic_DNA"/>
</dbReference>
<organism evidence="1 2">
    <name type="scientific">Physcomitrium patens</name>
    <name type="common">Spreading-leaved earth moss</name>
    <name type="synonym">Physcomitrella patens</name>
    <dbReference type="NCBI Taxonomy" id="3218"/>
    <lineage>
        <taxon>Eukaryota</taxon>
        <taxon>Viridiplantae</taxon>
        <taxon>Streptophyta</taxon>
        <taxon>Embryophyta</taxon>
        <taxon>Bryophyta</taxon>
        <taxon>Bryophytina</taxon>
        <taxon>Bryopsida</taxon>
        <taxon>Funariidae</taxon>
        <taxon>Funariales</taxon>
        <taxon>Funariaceae</taxon>
        <taxon>Physcomitrium</taxon>
    </lineage>
</organism>
<protein>
    <submittedName>
        <fullName evidence="1">Uncharacterized protein</fullName>
    </submittedName>
</protein>
<dbReference type="InParanoid" id="A0A7I4A1M7"/>
<dbReference type="Gramene" id="Pp3c6_290V3.1">
    <property type="protein sequence ID" value="PAC:32977984.CDS.1"/>
    <property type="gene ID" value="Pp3c6_290"/>
</dbReference>
<reference evidence="1 2" key="1">
    <citation type="journal article" date="2008" name="Science">
        <title>The Physcomitrella genome reveals evolutionary insights into the conquest of land by plants.</title>
        <authorList>
            <person name="Rensing S."/>
            <person name="Lang D."/>
            <person name="Zimmer A."/>
            <person name="Terry A."/>
            <person name="Salamov A."/>
            <person name="Shapiro H."/>
            <person name="Nishiyama T."/>
            <person name="Perroud P.-F."/>
            <person name="Lindquist E."/>
            <person name="Kamisugi Y."/>
            <person name="Tanahashi T."/>
            <person name="Sakakibara K."/>
            <person name="Fujita T."/>
            <person name="Oishi K."/>
            <person name="Shin-I T."/>
            <person name="Kuroki Y."/>
            <person name="Toyoda A."/>
            <person name="Suzuki Y."/>
            <person name="Hashimoto A."/>
            <person name="Yamaguchi K."/>
            <person name="Sugano A."/>
            <person name="Kohara Y."/>
            <person name="Fujiyama A."/>
            <person name="Anterola A."/>
            <person name="Aoki S."/>
            <person name="Ashton N."/>
            <person name="Barbazuk W.B."/>
            <person name="Barker E."/>
            <person name="Bennetzen J."/>
            <person name="Bezanilla M."/>
            <person name="Blankenship R."/>
            <person name="Cho S.H."/>
            <person name="Dutcher S."/>
            <person name="Estelle M."/>
            <person name="Fawcett J.A."/>
            <person name="Gundlach H."/>
            <person name="Hanada K."/>
            <person name="Heyl A."/>
            <person name="Hicks K.A."/>
            <person name="Hugh J."/>
            <person name="Lohr M."/>
            <person name="Mayer K."/>
            <person name="Melkozernov A."/>
            <person name="Murata T."/>
            <person name="Nelson D."/>
            <person name="Pils B."/>
            <person name="Prigge M."/>
            <person name="Reiss B."/>
            <person name="Renner T."/>
            <person name="Rombauts S."/>
            <person name="Rushton P."/>
            <person name="Sanderfoot A."/>
            <person name="Schween G."/>
            <person name="Shiu S.-H."/>
            <person name="Stueber K."/>
            <person name="Theodoulou F.L."/>
            <person name="Tu H."/>
            <person name="Van de Peer Y."/>
            <person name="Verrier P.J."/>
            <person name="Waters E."/>
            <person name="Wood A."/>
            <person name="Yang L."/>
            <person name="Cove D."/>
            <person name="Cuming A."/>
            <person name="Hasebe M."/>
            <person name="Lucas S."/>
            <person name="Mishler D.B."/>
            <person name="Reski R."/>
            <person name="Grigoriev I."/>
            <person name="Quatrano R.S."/>
            <person name="Boore J.L."/>
        </authorList>
    </citation>
    <scope>NUCLEOTIDE SEQUENCE [LARGE SCALE GENOMIC DNA]</scope>
    <source>
        <strain evidence="1 2">cv. Gransden 2004</strain>
    </source>
</reference>